<evidence type="ECO:0000313" key="14">
    <source>
        <dbReference type="Proteomes" id="UP001044222"/>
    </source>
</evidence>
<keyword evidence="3" id="KW-0479">Metal-binding</keyword>
<dbReference type="InterPro" id="IPR036390">
    <property type="entry name" value="WH_DNA-bd_sf"/>
</dbReference>
<comment type="caution">
    <text evidence="13">The sequence shown here is derived from an EMBL/GenBank/DDBJ whole genome shotgun (WGS) entry which is preliminary data.</text>
</comment>
<accession>A0A9D3LWC3</accession>
<keyword evidence="7 10" id="KW-0238">DNA-binding</keyword>
<dbReference type="InterPro" id="IPR050998">
    <property type="entry name" value="FOXP"/>
</dbReference>
<protein>
    <recommendedName>
        <fullName evidence="12">Fork-head domain-containing protein</fullName>
    </recommendedName>
</protein>
<dbReference type="PROSITE" id="PS00658">
    <property type="entry name" value="FORK_HEAD_2"/>
    <property type="match status" value="1"/>
</dbReference>
<evidence type="ECO:0000256" key="4">
    <source>
        <dbReference type="ARBA" id="ARBA00022771"/>
    </source>
</evidence>
<dbReference type="Pfam" id="PF00250">
    <property type="entry name" value="Forkhead"/>
    <property type="match status" value="1"/>
</dbReference>
<evidence type="ECO:0000256" key="8">
    <source>
        <dbReference type="ARBA" id="ARBA00023163"/>
    </source>
</evidence>
<dbReference type="PRINTS" id="PR00053">
    <property type="entry name" value="FORKHEAD"/>
</dbReference>
<dbReference type="SMART" id="SM00339">
    <property type="entry name" value="FH"/>
    <property type="match status" value="1"/>
</dbReference>
<feature type="compositionally biased region" description="Basic and acidic residues" evidence="11">
    <location>
        <begin position="281"/>
        <end position="297"/>
    </location>
</feature>
<feature type="region of interest" description="Disordered" evidence="11">
    <location>
        <begin position="258"/>
        <end position="300"/>
    </location>
</feature>
<feature type="DNA-binding region" description="Fork-head" evidence="10">
    <location>
        <begin position="328"/>
        <end position="417"/>
    </location>
</feature>
<dbReference type="PANTHER" id="PTHR45796">
    <property type="entry name" value="FORKHEAD BOX P, ISOFORM C"/>
    <property type="match status" value="1"/>
</dbReference>
<feature type="domain" description="Fork-head" evidence="12">
    <location>
        <begin position="328"/>
        <end position="417"/>
    </location>
</feature>
<evidence type="ECO:0000256" key="10">
    <source>
        <dbReference type="PROSITE-ProRule" id="PRU00089"/>
    </source>
</evidence>
<dbReference type="GO" id="GO:0008270">
    <property type="term" value="F:zinc ion binding"/>
    <property type="evidence" value="ECO:0007669"/>
    <property type="project" value="UniProtKB-KW"/>
</dbReference>
<gene>
    <name evidence="13" type="ORF">ANANG_G00250270</name>
</gene>
<keyword evidence="8" id="KW-0804">Transcription</keyword>
<dbReference type="CDD" id="cd20066">
    <property type="entry name" value="FH_FOXP3"/>
    <property type="match status" value="1"/>
</dbReference>
<feature type="region of interest" description="Disordered" evidence="11">
    <location>
        <begin position="434"/>
        <end position="456"/>
    </location>
</feature>
<dbReference type="EMBL" id="JAFIRN010000014">
    <property type="protein sequence ID" value="KAG5836028.1"/>
    <property type="molecule type" value="Genomic_DNA"/>
</dbReference>
<sequence length="456" mass="51479">MPRTEGEQQGSADSSRGRKQQQEEEEDQVEHAGNFCWQEGCGSSQLPAQTDTTQVSFPFLLGPRGSFISTSQLQVILLQQCGTKEMNKQLSQHRPSVLRRATQTQIQDLSSSPASDPASMAACKVEFGGCIRGTSPQAASLTSQDTGHTPWPRSSGLKQGSSHSGQSDSPAAPPAEGSSVLFVKGQCRWPGCKEVFKEYPSFLQHLCVEHRLSDHSASQWRMQRDMVQHLENQLTVEKQRLLAMQLHLHLPEPRSIYSLSGTQKEGRDREESLRARPPLSRVKDHTPPHRTHGKEGEPLPQGYWHIPVHHTLPGFIPSIDCYKYNNIRPPYTYADLIRWAILESPDKQLTLSEIYHWFTKMFFYFRHNTATWKNAVRHNLSLHKCFVRVEGAKGAVWTVNEAEFQKRKGQKFTRERDTMWFTPSSFLCPQECRMSGPTGSPGAEQHRAHSQGAGVQ</sequence>
<keyword evidence="9 10" id="KW-0539">Nucleus</keyword>
<proteinExistence type="predicted"/>
<evidence type="ECO:0000256" key="2">
    <source>
        <dbReference type="ARBA" id="ARBA00022491"/>
    </source>
</evidence>
<keyword evidence="4" id="KW-0863">Zinc-finger</keyword>
<dbReference type="GO" id="GO:0001227">
    <property type="term" value="F:DNA-binding transcription repressor activity, RNA polymerase II-specific"/>
    <property type="evidence" value="ECO:0007669"/>
    <property type="project" value="TreeGrafter"/>
</dbReference>
<feature type="compositionally biased region" description="Polar residues" evidence="11">
    <location>
        <begin position="156"/>
        <end position="169"/>
    </location>
</feature>
<evidence type="ECO:0000256" key="11">
    <source>
        <dbReference type="SAM" id="MobiDB-lite"/>
    </source>
</evidence>
<comment type="subcellular location">
    <subcellularLocation>
        <location evidence="1 10">Nucleus</location>
    </subcellularLocation>
</comment>
<keyword evidence="6" id="KW-0805">Transcription regulation</keyword>
<evidence type="ECO:0000256" key="1">
    <source>
        <dbReference type="ARBA" id="ARBA00004123"/>
    </source>
</evidence>
<dbReference type="SUPFAM" id="SSF46785">
    <property type="entry name" value="Winged helix' DNA-binding domain"/>
    <property type="match status" value="1"/>
</dbReference>
<dbReference type="InterPro" id="IPR030456">
    <property type="entry name" value="TF_fork_head_CS_2"/>
</dbReference>
<dbReference type="InterPro" id="IPR047413">
    <property type="entry name" value="FH_FOXP3"/>
</dbReference>
<dbReference type="Gene3D" id="1.10.10.10">
    <property type="entry name" value="Winged helix-like DNA-binding domain superfamily/Winged helix DNA-binding domain"/>
    <property type="match status" value="1"/>
</dbReference>
<evidence type="ECO:0000256" key="5">
    <source>
        <dbReference type="ARBA" id="ARBA00022833"/>
    </source>
</evidence>
<dbReference type="Pfam" id="PF16159">
    <property type="entry name" value="FOXP-CC"/>
    <property type="match status" value="1"/>
</dbReference>
<keyword evidence="2" id="KW-0678">Repressor</keyword>
<evidence type="ECO:0000256" key="9">
    <source>
        <dbReference type="ARBA" id="ARBA00023242"/>
    </source>
</evidence>
<dbReference type="Proteomes" id="UP001044222">
    <property type="component" value="Chromosome 14"/>
</dbReference>
<feature type="region of interest" description="Disordered" evidence="11">
    <location>
        <begin position="136"/>
        <end position="177"/>
    </location>
</feature>
<dbReference type="InterPro" id="IPR036388">
    <property type="entry name" value="WH-like_DNA-bd_sf"/>
</dbReference>
<dbReference type="FunFam" id="1.10.10.10:FF:000010">
    <property type="entry name" value="Forkhead box P2 isoform B"/>
    <property type="match status" value="1"/>
</dbReference>
<evidence type="ECO:0000256" key="7">
    <source>
        <dbReference type="ARBA" id="ARBA00023125"/>
    </source>
</evidence>
<feature type="compositionally biased region" description="Basic and acidic residues" evidence="11">
    <location>
        <begin position="264"/>
        <end position="274"/>
    </location>
</feature>
<evidence type="ECO:0000256" key="6">
    <source>
        <dbReference type="ARBA" id="ARBA00023015"/>
    </source>
</evidence>
<keyword evidence="5" id="KW-0862">Zinc</keyword>
<dbReference type="InterPro" id="IPR032354">
    <property type="entry name" value="FOXP-CC"/>
</dbReference>
<name>A0A9D3LWC3_ANGAN</name>
<dbReference type="InterPro" id="IPR001766">
    <property type="entry name" value="Fork_head_dom"/>
</dbReference>
<feature type="region of interest" description="Disordered" evidence="11">
    <location>
        <begin position="1"/>
        <end position="33"/>
    </location>
</feature>
<organism evidence="13 14">
    <name type="scientific">Anguilla anguilla</name>
    <name type="common">European freshwater eel</name>
    <name type="synonym">Muraena anguilla</name>
    <dbReference type="NCBI Taxonomy" id="7936"/>
    <lineage>
        <taxon>Eukaryota</taxon>
        <taxon>Metazoa</taxon>
        <taxon>Chordata</taxon>
        <taxon>Craniata</taxon>
        <taxon>Vertebrata</taxon>
        <taxon>Euteleostomi</taxon>
        <taxon>Actinopterygii</taxon>
        <taxon>Neopterygii</taxon>
        <taxon>Teleostei</taxon>
        <taxon>Anguilliformes</taxon>
        <taxon>Anguillidae</taxon>
        <taxon>Anguilla</taxon>
    </lineage>
</organism>
<dbReference type="PROSITE" id="PS50039">
    <property type="entry name" value="FORK_HEAD_3"/>
    <property type="match status" value="1"/>
</dbReference>
<reference evidence="13" key="1">
    <citation type="submission" date="2021-01" db="EMBL/GenBank/DDBJ databases">
        <title>A chromosome-scale assembly of European eel, Anguilla anguilla.</title>
        <authorList>
            <person name="Henkel C."/>
            <person name="Jong-Raadsen S.A."/>
            <person name="Dufour S."/>
            <person name="Weltzien F.-A."/>
            <person name="Palstra A.P."/>
            <person name="Pelster B."/>
            <person name="Spaink H.P."/>
            <person name="Van Den Thillart G.E."/>
            <person name="Jansen H."/>
            <person name="Zahm M."/>
            <person name="Klopp C."/>
            <person name="Cedric C."/>
            <person name="Louis A."/>
            <person name="Berthelot C."/>
            <person name="Parey E."/>
            <person name="Roest Crollius H."/>
            <person name="Montfort J."/>
            <person name="Robinson-Rechavi M."/>
            <person name="Bucao C."/>
            <person name="Bouchez O."/>
            <person name="Gislard M."/>
            <person name="Lluch J."/>
            <person name="Milhes M."/>
            <person name="Lampietro C."/>
            <person name="Lopez Roques C."/>
            <person name="Donnadieu C."/>
            <person name="Braasch I."/>
            <person name="Desvignes T."/>
            <person name="Postlethwait J."/>
            <person name="Bobe J."/>
            <person name="Guiguen Y."/>
            <person name="Dirks R."/>
        </authorList>
    </citation>
    <scope>NUCLEOTIDE SEQUENCE</scope>
    <source>
        <strain evidence="13">Tag_6206</strain>
        <tissue evidence="13">Liver</tissue>
    </source>
</reference>
<evidence type="ECO:0000256" key="3">
    <source>
        <dbReference type="ARBA" id="ARBA00022723"/>
    </source>
</evidence>
<dbReference type="PANTHER" id="PTHR45796:SF2">
    <property type="entry name" value="FORKHEAD BOX P3"/>
    <property type="match status" value="1"/>
</dbReference>
<dbReference type="GO" id="GO:0005634">
    <property type="term" value="C:nucleus"/>
    <property type="evidence" value="ECO:0007669"/>
    <property type="project" value="UniProtKB-SubCell"/>
</dbReference>
<dbReference type="AlphaFoldDB" id="A0A9D3LWC3"/>
<keyword evidence="14" id="KW-1185">Reference proteome</keyword>
<evidence type="ECO:0000313" key="13">
    <source>
        <dbReference type="EMBL" id="KAG5836028.1"/>
    </source>
</evidence>
<dbReference type="Gene3D" id="1.20.5.340">
    <property type="match status" value="1"/>
</dbReference>
<dbReference type="GO" id="GO:0000978">
    <property type="term" value="F:RNA polymerase II cis-regulatory region sequence-specific DNA binding"/>
    <property type="evidence" value="ECO:0007669"/>
    <property type="project" value="TreeGrafter"/>
</dbReference>
<evidence type="ECO:0000259" key="12">
    <source>
        <dbReference type="PROSITE" id="PS50039"/>
    </source>
</evidence>
<feature type="compositionally biased region" description="Polar residues" evidence="11">
    <location>
        <begin position="136"/>
        <end position="147"/>
    </location>
</feature>